<protein>
    <submittedName>
        <fullName evidence="1">DUF2252 domain-containing protein</fullName>
    </submittedName>
</protein>
<dbReference type="InterPro" id="IPR018721">
    <property type="entry name" value="DUF2252"/>
</dbReference>
<accession>A0ABV5AWY7</accession>
<dbReference type="Pfam" id="PF10009">
    <property type="entry name" value="DUF2252"/>
    <property type="match status" value="1"/>
</dbReference>
<dbReference type="PANTHER" id="PTHR39441">
    <property type="entry name" value="DUF2252 DOMAIN-CONTAINING PROTEIN"/>
    <property type="match status" value="1"/>
</dbReference>
<evidence type="ECO:0000313" key="2">
    <source>
        <dbReference type="Proteomes" id="UP001580346"/>
    </source>
</evidence>
<gene>
    <name evidence="1" type="ORF">ACE41H_18355</name>
</gene>
<sequence>MGMTSAITEGVQQTRAKLRKELLHSVFNEFDGTLMKLEESKRMEKYRKMSQSAFSFYRGSAYLFYFDATRQYFPYHTSADRPTWIQGDLHFENFGAFRNESGQIVYDVNDFDEGYVGSYLYDLLRMSVSIALVGRQLGYSREEQIQSVSDYVRAYYKQMHRFSAGKDDPGAFSVDQHSAKGPVKKLLRKLEKRKQQHFLEKVTAFMQSERVFLETTELVVPTNEEQASLEKAWPLYLNTVEDRKHSEEHYSIKDIAVKHGSGTASIGLDRFYVLIEGGMEKEGTDDTVLEVKEVRVPVPAYFMPYSESFWQSFGHQGKRVTATQQAMHHEADEYLGFLTIDDRHFYVRERSPYKKRLKLENIESTDDMKQVVALMGRLTAKMHARADADVAAGILSYHSEHEIARVMGPDRDAFCHHITQWSAAYADQVEADYELFLEWIGSQQPETEQKMPGEEQAVQL</sequence>
<dbReference type="Proteomes" id="UP001580346">
    <property type="component" value="Unassembled WGS sequence"/>
</dbReference>
<name>A0ABV5AWY7_9BACL</name>
<dbReference type="EMBL" id="JBHHMI010000019">
    <property type="protein sequence ID" value="MFB5268728.1"/>
    <property type="molecule type" value="Genomic_DNA"/>
</dbReference>
<dbReference type="RefSeq" id="WP_375356993.1">
    <property type="nucleotide sequence ID" value="NZ_JBHHMI010000019.1"/>
</dbReference>
<comment type="caution">
    <text evidence="1">The sequence shown here is derived from an EMBL/GenBank/DDBJ whole genome shotgun (WGS) entry which is preliminary data.</text>
</comment>
<reference evidence="1 2" key="1">
    <citation type="submission" date="2024-09" db="EMBL/GenBank/DDBJ databases">
        <title>Paenibacillus zeirhizospherea sp. nov., isolated from surface of the maize (Zea mays) roots in a horticulture field, Hungary.</title>
        <authorList>
            <person name="Marton D."/>
            <person name="Farkas M."/>
            <person name="Bedics A."/>
            <person name="Toth E."/>
            <person name="Tancsics A."/>
            <person name="Boka K."/>
            <person name="Maroti G."/>
            <person name="Kriszt B."/>
            <person name="Cserhati M."/>
        </authorList>
    </citation>
    <scope>NUCLEOTIDE SEQUENCE [LARGE SCALE GENOMIC DNA]</scope>
    <source>
        <strain evidence="1 2">KCTC 33519</strain>
    </source>
</reference>
<keyword evidence="2" id="KW-1185">Reference proteome</keyword>
<proteinExistence type="predicted"/>
<organism evidence="1 2">
    <name type="scientific">Paenibacillus enshidis</name>
    <dbReference type="NCBI Taxonomy" id="1458439"/>
    <lineage>
        <taxon>Bacteria</taxon>
        <taxon>Bacillati</taxon>
        <taxon>Bacillota</taxon>
        <taxon>Bacilli</taxon>
        <taxon>Bacillales</taxon>
        <taxon>Paenibacillaceae</taxon>
        <taxon>Paenibacillus</taxon>
    </lineage>
</organism>
<evidence type="ECO:0000313" key="1">
    <source>
        <dbReference type="EMBL" id="MFB5268728.1"/>
    </source>
</evidence>
<dbReference type="PANTHER" id="PTHR39441:SF1">
    <property type="entry name" value="DUF2252 DOMAIN-CONTAINING PROTEIN"/>
    <property type="match status" value="1"/>
</dbReference>